<dbReference type="KEGG" id="hyg:AUC43_06885"/>
<dbReference type="Pfam" id="PF02391">
    <property type="entry name" value="MoaE"/>
    <property type="match status" value="1"/>
</dbReference>
<dbReference type="EC" id="2.8.1.12" evidence="3"/>
<evidence type="ECO:0000256" key="9">
    <source>
        <dbReference type="ARBA" id="ARBA00030781"/>
    </source>
</evidence>
<keyword evidence="13" id="KW-1185">Reference proteome</keyword>
<dbReference type="PANTHER" id="PTHR23404">
    <property type="entry name" value="MOLYBDOPTERIN SYNTHASE RELATED"/>
    <property type="match status" value="1"/>
</dbReference>
<comment type="pathway">
    <text evidence="1">Cofactor biosynthesis; molybdopterin biosynthesis.</text>
</comment>
<sequence length="140" mass="15303">MTPYLAITDQPIDVAAALAAVQTDTAGAVNAFVGTVRNQSGGRPVRRLHYESYDSMALTQLGHVVAQAYEKWPMLQEVAVVHRKGTLELGDVAVVVAVATPHRAESFAACQFIIDTLKQVVTIWKREEYEDGTEWVAAHP</sequence>
<dbReference type="CDD" id="cd00756">
    <property type="entry name" value="MoaE"/>
    <property type="match status" value="1"/>
</dbReference>
<dbReference type="GO" id="GO:0006777">
    <property type="term" value="P:Mo-molybdopterin cofactor biosynthetic process"/>
    <property type="evidence" value="ECO:0007669"/>
    <property type="project" value="UniProtKB-KW"/>
</dbReference>
<evidence type="ECO:0000256" key="1">
    <source>
        <dbReference type="ARBA" id="ARBA00005046"/>
    </source>
</evidence>
<evidence type="ECO:0000256" key="4">
    <source>
        <dbReference type="ARBA" id="ARBA00013858"/>
    </source>
</evidence>
<dbReference type="OrthoDB" id="9803224at2"/>
<dbReference type="InterPro" id="IPR036563">
    <property type="entry name" value="MoaE_sf"/>
</dbReference>
<evidence type="ECO:0000313" key="13">
    <source>
        <dbReference type="Proteomes" id="UP000059542"/>
    </source>
</evidence>
<proteinExistence type="inferred from homology"/>
<dbReference type="STRING" id="1411621.AUC43_06885"/>
<dbReference type="GO" id="GO:0030366">
    <property type="term" value="F:molybdopterin synthase activity"/>
    <property type="evidence" value="ECO:0007669"/>
    <property type="project" value="UniProtKB-EC"/>
</dbReference>
<organism evidence="12 13">
    <name type="scientific">Hymenobacter sedentarius</name>
    <dbReference type="NCBI Taxonomy" id="1411621"/>
    <lineage>
        <taxon>Bacteria</taxon>
        <taxon>Pseudomonadati</taxon>
        <taxon>Bacteroidota</taxon>
        <taxon>Cytophagia</taxon>
        <taxon>Cytophagales</taxon>
        <taxon>Hymenobacteraceae</taxon>
        <taxon>Hymenobacter</taxon>
    </lineage>
</organism>
<dbReference type="Proteomes" id="UP000059542">
    <property type="component" value="Chromosome"/>
</dbReference>
<reference evidence="12 13" key="1">
    <citation type="submission" date="2015-12" db="EMBL/GenBank/DDBJ databases">
        <authorList>
            <person name="Shamseldin A."/>
            <person name="Moawad H."/>
            <person name="Abd El-Rahim W.M."/>
            <person name="Sadowsky M.J."/>
        </authorList>
    </citation>
    <scope>NUCLEOTIDE SEQUENCE [LARGE SCALE GENOMIC DNA]</scope>
    <source>
        <strain evidence="12 13">DG5B</strain>
    </source>
</reference>
<name>A0A0U3SFA5_9BACT</name>
<evidence type="ECO:0000256" key="7">
    <source>
        <dbReference type="ARBA" id="ARBA00029745"/>
    </source>
</evidence>
<dbReference type="SUPFAM" id="SSF54690">
    <property type="entry name" value="Molybdopterin synthase subunit MoaE"/>
    <property type="match status" value="1"/>
</dbReference>
<comment type="subunit">
    <text evidence="6">Heterotetramer of 2 MoaD subunits and 2 MoaE subunits. Also stable as homodimer. The enzyme changes between these two forms during catalysis.</text>
</comment>
<evidence type="ECO:0000313" key="12">
    <source>
        <dbReference type="EMBL" id="ALW84836.1"/>
    </source>
</evidence>
<evidence type="ECO:0000256" key="11">
    <source>
        <dbReference type="ARBA" id="ARBA00049878"/>
    </source>
</evidence>
<dbReference type="RefSeq" id="WP_068191328.1">
    <property type="nucleotide sequence ID" value="NZ_CP013909.1"/>
</dbReference>
<evidence type="ECO:0000256" key="3">
    <source>
        <dbReference type="ARBA" id="ARBA00011950"/>
    </source>
</evidence>
<comment type="catalytic activity">
    <reaction evidence="11">
        <text>2 [molybdopterin-synthase sulfur-carrier protein]-C-terminal-Gly-aminoethanethioate + cyclic pyranopterin phosphate + H2O = molybdopterin + 2 [molybdopterin-synthase sulfur-carrier protein]-C-terminal Gly-Gly + 2 H(+)</text>
        <dbReference type="Rhea" id="RHEA:26333"/>
        <dbReference type="Rhea" id="RHEA-COMP:12202"/>
        <dbReference type="Rhea" id="RHEA-COMP:19907"/>
        <dbReference type="ChEBI" id="CHEBI:15377"/>
        <dbReference type="ChEBI" id="CHEBI:15378"/>
        <dbReference type="ChEBI" id="CHEBI:58698"/>
        <dbReference type="ChEBI" id="CHEBI:59648"/>
        <dbReference type="ChEBI" id="CHEBI:90778"/>
        <dbReference type="ChEBI" id="CHEBI:232372"/>
        <dbReference type="EC" id="2.8.1.12"/>
    </reaction>
</comment>
<dbReference type="EMBL" id="CP013909">
    <property type="protein sequence ID" value="ALW84836.1"/>
    <property type="molecule type" value="Genomic_DNA"/>
</dbReference>
<comment type="similarity">
    <text evidence="2">Belongs to the MoaE family.</text>
</comment>
<evidence type="ECO:0000256" key="10">
    <source>
        <dbReference type="ARBA" id="ARBA00032474"/>
    </source>
</evidence>
<protein>
    <recommendedName>
        <fullName evidence="4">Molybdopterin synthase catalytic subunit</fullName>
        <ecNumber evidence="3">2.8.1.12</ecNumber>
    </recommendedName>
    <alternativeName>
        <fullName evidence="9">MPT synthase subunit 2</fullName>
    </alternativeName>
    <alternativeName>
        <fullName evidence="7">Molybdenum cofactor biosynthesis protein E</fullName>
    </alternativeName>
    <alternativeName>
        <fullName evidence="8">Molybdopterin-converting factor large subunit</fullName>
    </alternativeName>
    <alternativeName>
        <fullName evidence="10">Molybdopterin-converting factor subunit 2</fullName>
    </alternativeName>
</protein>
<accession>A0A0U3SFA5</accession>
<evidence type="ECO:0000256" key="2">
    <source>
        <dbReference type="ARBA" id="ARBA00005426"/>
    </source>
</evidence>
<gene>
    <name evidence="12" type="ORF">AUC43_06885</name>
</gene>
<evidence type="ECO:0000256" key="8">
    <source>
        <dbReference type="ARBA" id="ARBA00030407"/>
    </source>
</evidence>
<dbReference type="Gene3D" id="3.90.1170.40">
    <property type="entry name" value="Molybdopterin biosynthesis MoaE subunit"/>
    <property type="match status" value="1"/>
</dbReference>
<dbReference type="AlphaFoldDB" id="A0A0U3SFA5"/>
<dbReference type="InterPro" id="IPR003448">
    <property type="entry name" value="Mopterin_biosynth_MoaE"/>
</dbReference>
<keyword evidence="5" id="KW-0501">Molybdenum cofactor biosynthesis</keyword>
<evidence type="ECO:0000256" key="5">
    <source>
        <dbReference type="ARBA" id="ARBA00023150"/>
    </source>
</evidence>
<evidence type="ECO:0000256" key="6">
    <source>
        <dbReference type="ARBA" id="ARBA00026066"/>
    </source>
</evidence>